<dbReference type="Gene3D" id="2.60.120.920">
    <property type="match status" value="1"/>
</dbReference>
<dbReference type="Proteomes" id="UP000663193">
    <property type="component" value="Chromosome 18"/>
</dbReference>
<keyword evidence="2 3" id="KW-0040">ANK repeat</keyword>
<dbReference type="EMBL" id="CP069040">
    <property type="protein sequence ID" value="QRD05407.1"/>
    <property type="molecule type" value="Genomic_DNA"/>
</dbReference>
<dbReference type="SMART" id="SM00449">
    <property type="entry name" value="SPRY"/>
    <property type="match status" value="1"/>
</dbReference>
<evidence type="ECO:0000256" key="4">
    <source>
        <dbReference type="SAM" id="MobiDB-lite"/>
    </source>
</evidence>
<evidence type="ECO:0000259" key="5">
    <source>
        <dbReference type="PROSITE" id="PS50188"/>
    </source>
</evidence>
<gene>
    <name evidence="6" type="ORF">JI435_309350</name>
</gene>
<dbReference type="Gene3D" id="1.25.40.20">
    <property type="entry name" value="Ankyrin repeat-containing domain"/>
    <property type="match status" value="3"/>
</dbReference>
<reference evidence="7" key="1">
    <citation type="journal article" date="2021" name="BMC Genomics">
        <title>Chromosome-level genome assembly and manually-curated proteome of model necrotroph Parastagonospora nodorum Sn15 reveals a genome-wide trove of candidate effector homologs, and redundancy of virulence-related functions within an accessory chromosome.</title>
        <authorList>
            <person name="Bertazzoni S."/>
            <person name="Jones D.A.B."/>
            <person name="Phan H.T."/>
            <person name="Tan K.-C."/>
            <person name="Hane J.K."/>
        </authorList>
    </citation>
    <scope>NUCLEOTIDE SEQUENCE [LARGE SCALE GENOMIC DNA]</scope>
    <source>
        <strain evidence="7">SN15 / ATCC MYA-4574 / FGSC 10173)</strain>
    </source>
</reference>
<feature type="repeat" description="ANK" evidence="3">
    <location>
        <begin position="632"/>
        <end position="655"/>
    </location>
</feature>
<organism evidence="6 7">
    <name type="scientific">Phaeosphaeria nodorum (strain SN15 / ATCC MYA-4574 / FGSC 10173)</name>
    <name type="common">Glume blotch fungus</name>
    <name type="synonym">Parastagonospora nodorum</name>
    <dbReference type="NCBI Taxonomy" id="321614"/>
    <lineage>
        <taxon>Eukaryota</taxon>
        <taxon>Fungi</taxon>
        <taxon>Dikarya</taxon>
        <taxon>Ascomycota</taxon>
        <taxon>Pezizomycotina</taxon>
        <taxon>Dothideomycetes</taxon>
        <taxon>Pleosporomycetidae</taxon>
        <taxon>Pleosporales</taxon>
        <taxon>Pleosporineae</taxon>
        <taxon>Phaeosphaeriaceae</taxon>
        <taxon>Parastagonospora</taxon>
    </lineage>
</organism>
<keyword evidence="1" id="KW-0677">Repeat</keyword>
<dbReference type="PROSITE" id="PS50188">
    <property type="entry name" value="B302_SPRY"/>
    <property type="match status" value="1"/>
</dbReference>
<feature type="region of interest" description="Disordered" evidence="4">
    <location>
        <begin position="717"/>
        <end position="756"/>
    </location>
</feature>
<evidence type="ECO:0000256" key="1">
    <source>
        <dbReference type="ARBA" id="ARBA00022737"/>
    </source>
</evidence>
<dbReference type="InterPro" id="IPR044736">
    <property type="entry name" value="Gid1/RanBPM/SPLA_SPRY"/>
</dbReference>
<dbReference type="PANTHER" id="PTHR24198">
    <property type="entry name" value="ANKYRIN REPEAT AND PROTEIN KINASE DOMAIN-CONTAINING PROTEIN"/>
    <property type="match status" value="1"/>
</dbReference>
<dbReference type="PANTHER" id="PTHR24198:SF165">
    <property type="entry name" value="ANKYRIN REPEAT-CONTAINING PROTEIN-RELATED"/>
    <property type="match status" value="1"/>
</dbReference>
<feature type="repeat" description="ANK" evidence="3">
    <location>
        <begin position="1041"/>
        <end position="1064"/>
    </location>
</feature>
<accession>A0A7U2I8W9</accession>
<feature type="repeat" description="ANK" evidence="3">
    <location>
        <begin position="934"/>
        <end position="966"/>
    </location>
</feature>
<keyword evidence="7" id="KW-1185">Reference proteome</keyword>
<dbReference type="PROSITE" id="PS50088">
    <property type="entry name" value="ANK_REPEAT"/>
    <property type="match status" value="6"/>
</dbReference>
<proteinExistence type="predicted"/>
<dbReference type="OrthoDB" id="3796663at2759"/>
<dbReference type="InterPro" id="IPR036770">
    <property type="entry name" value="Ankyrin_rpt-contain_sf"/>
</dbReference>
<dbReference type="InterPro" id="IPR003877">
    <property type="entry name" value="SPRY_dom"/>
</dbReference>
<feature type="repeat" description="ANK" evidence="3">
    <location>
        <begin position="792"/>
        <end position="824"/>
    </location>
</feature>
<evidence type="ECO:0000256" key="3">
    <source>
        <dbReference type="PROSITE-ProRule" id="PRU00023"/>
    </source>
</evidence>
<dbReference type="InterPro" id="IPR043136">
    <property type="entry name" value="B30.2/SPRY_sf"/>
</dbReference>
<feature type="repeat" description="ANK" evidence="3">
    <location>
        <begin position="667"/>
        <end position="699"/>
    </location>
</feature>
<evidence type="ECO:0000313" key="6">
    <source>
        <dbReference type="EMBL" id="QRD05407.1"/>
    </source>
</evidence>
<evidence type="ECO:0000313" key="7">
    <source>
        <dbReference type="Proteomes" id="UP000663193"/>
    </source>
</evidence>
<dbReference type="Pfam" id="PF00622">
    <property type="entry name" value="SPRY"/>
    <property type="match status" value="1"/>
</dbReference>
<evidence type="ECO:0000256" key="2">
    <source>
        <dbReference type="ARBA" id="ARBA00023043"/>
    </source>
</evidence>
<protein>
    <recommendedName>
        <fullName evidence="5">B30.2/SPRY domain-containing protein</fullName>
    </recommendedName>
</protein>
<name>A0A7U2I8W9_PHANO</name>
<dbReference type="InterPro" id="IPR013320">
    <property type="entry name" value="ConA-like_dom_sf"/>
</dbReference>
<dbReference type="SUPFAM" id="SSF49899">
    <property type="entry name" value="Concanavalin A-like lectins/glucanases"/>
    <property type="match status" value="1"/>
</dbReference>
<dbReference type="PROSITE" id="PS50297">
    <property type="entry name" value="ANK_REP_REGION"/>
    <property type="match status" value="5"/>
</dbReference>
<dbReference type="SUPFAM" id="SSF48403">
    <property type="entry name" value="Ankyrin repeat"/>
    <property type="match status" value="2"/>
</dbReference>
<sequence length="1458" mass="163345">MEESSALFPIEETSSQQLIRVRERLGDLCKWPTEALESARSLVYSVEAFMKEFPPTTRFDSLEWVIETIGLPNACGIQRLDHVVIPVQRTPHSNRWQVDIGTVEAILSLWMASIETKTAAERLSSGNARLGKTYGRTSDLHNWRRMKAGVNLRYDYCRILGDDFEDGSLKRDLSWWVDESIADQSDSHRISNKRRDTSVRAGAPRIPIGSDPTCTQWEYSDARRLADMVIGFNGRSKDSDPRRSSSSRGARELAISSSGLLPDILAQHLFTSFIWTIVDHLPKNVLRQSVLEREQDGDFEGRSNNVLLTGSRSRLRDRTLVKLVRQLQEFGLGNETDILLCVIPAFSFRDLLPNHALLETIPQIRHGKSLVGTANGYIKLLEQSLSIAPYGTTVEGKFWYTLVVAAIDFLFFASEPYDEYIQAPEELRTALQDVVVRLTSNIIAPVIKKLAGAYMLQRRNGEIAAIFKLFSRTAIPEHLIQLFGGGEDLPGCLKALEVPDKKLDYVFFEGSLGFSKSYRAVYEALYNANFKSEIVRPSLSEIEIKEATNRDVFNWTPLHYAAFLEDTEILYRYFDPTHINAHISLHKELGPFGRSPIHMAAISGSSTALRWVSKCLSSTENKRNAYDTVGIDGMSPLHLATKNGHARLVEKIMKKKRLRTTTGVDFWGRAAIHLAASHGHGAITKLLLGNDSQFDAVDEIGKTPLEYLLKVDGELQDNREEEHEDNNDKDKNAEEQSGGKEADHADSNSEYRLKAESETAAAERKALVAQKREIFIEFAKKSLKSPLNRDKSGRTYLHHAIRYTNIETIERLLSIGYKLETKDSVGHTALLFAIWVGQRTVALKLLEGFPNLSGLAASTSVKSERGTTPLMLAAAQGYIDIVRILAERQPLGPREEQETCREDDEAIVQEKPLDMPLTKEDSKEDYGPLARNVNGETALYQALEYGQLEVADYLLHKSDQVQEDPSDGKGNSLLIAAVNNRSVSSLVPSILDRWPHILNQPDALFGQTPLSRACETGLESVVDLLLGIEEVDVNKPASGWGDRTPLHLAAANDHLGIVQRLLNHPKTLVNKRDSSGESAIDKASQEGEASILQALLVHHQTSSERRLEFVSSICTSGTYNLQGIVPNILEYIEDATITNEKLIQLIDLSEDMRSSVPYKAFVERAFSRDTWKVMDHPYHPVVRIGRSDLVKRLKDYGRETTDLDEDGWSCIEYAKTYCLENVQDDILDLVQLPPTKSGRPKKPEFNTPNTLHYPELADSIEVSFCKDHKECPSLHYVTVTKHEDNFTHASIRSEHCTPPLSESTKHFYFEVTVLNEPVSKILGLGFCNKRYPTGGMPGWYRSSWGYHGDDGAIFLNNANSDFSYYKKESPSDDFGAKGEFGANDIVGVGLNLETGKGFVTLNGNLRDVGDMFEGEKFNDRKMYPCVGIDTTDEGVGLRFVINFGESADHPFKFKGPYP</sequence>
<dbReference type="InterPro" id="IPR001870">
    <property type="entry name" value="B30.2/SPRY"/>
</dbReference>
<dbReference type="VEuPathDB" id="FungiDB:JI435_309350"/>
<dbReference type="CDD" id="cd12885">
    <property type="entry name" value="SPRY_RanBP_like"/>
    <property type="match status" value="1"/>
</dbReference>
<feature type="domain" description="B30.2/SPRY" evidence="5">
    <location>
        <begin position="1231"/>
        <end position="1448"/>
    </location>
</feature>
<dbReference type="InterPro" id="IPR002110">
    <property type="entry name" value="Ankyrin_rpt"/>
</dbReference>
<dbReference type="Pfam" id="PF12796">
    <property type="entry name" value="Ank_2"/>
    <property type="match status" value="4"/>
</dbReference>
<feature type="repeat" description="ANK" evidence="3">
    <location>
        <begin position="865"/>
        <end position="888"/>
    </location>
</feature>
<dbReference type="SMART" id="SM00248">
    <property type="entry name" value="ANK"/>
    <property type="match status" value="10"/>
</dbReference>